<dbReference type="Pfam" id="PF17921">
    <property type="entry name" value="Integrase_H2C2"/>
    <property type="match status" value="1"/>
</dbReference>
<dbReference type="PANTHER" id="PTHR47331">
    <property type="entry name" value="PHD-TYPE DOMAIN-CONTAINING PROTEIN"/>
    <property type="match status" value="1"/>
</dbReference>
<feature type="compositionally biased region" description="Low complexity" evidence="1">
    <location>
        <begin position="129"/>
        <end position="146"/>
    </location>
</feature>
<dbReference type="InterPro" id="IPR008042">
    <property type="entry name" value="Retrotrans_Pao"/>
</dbReference>
<dbReference type="SUPFAM" id="SSF53098">
    <property type="entry name" value="Ribonuclease H-like"/>
    <property type="match status" value="1"/>
</dbReference>
<dbReference type="InterPro" id="IPR012337">
    <property type="entry name" value="RNaseH-like_sf"/>
</dbReference>
<reference evidence="5" key="1">
    <citation type="submission" date="2025-08" db="UniProtKB">
        <authorList>
            <consortium name="RefSeq"/>
        </authorList>
    </citation>
    <scope>IDENTIFICATION</scope>
    <source>
        <tissue evidence="5">Testes</tissue>
    </source>
</reference>
<dbReference type="PANTHER" id="PTHR47331:SF1">
    <property type="entry name" value="GAG-LIKE PROTEIN"/>
    <property type="match status" value="1"/>
</dbReference>
<dbReference type="InterPro" id="IPR036397">
    <property type="entry name" value="RNaseH_sf"/>
</dbReference>
<feature type="domain" description="DUF1758" evidence="2">
    <location>
        <begin position="495"/>
        <end position="639"/>
    </location>
</feature>
<dbReference type="CDD" id="cd01644">
    <property type="entry name" value="RT_pepA17"/>
    <property type="match status" value="1"/>
</dbReference>
<dbReference type="InterPro" id="IPR021109">
    <property type="entry name" value="Peptidase_aspartic_dom_sf"/>
</dbReference>
<dbReference type="Proteomes" id="UP000694865">
    <property type="component" value="Unplaced"/>
</dbReference>
<dbReference type="Gene3D" id="2.40.70.10">
    <property type="entry name" value="Acid Proteases"/>
    <property type="match status" value="1"/>
</dbReference>
<evidence type="ECO:0000259" key="2">
    <source>
        <dbReference type="Pfam" id="PF05585"/>
    </source>
</evidence>
<dbReference type="InterPro" id="IPR043128">
    <property type="entry name" value="Rev_trsase/Diguanyl_cyclase"/>
</dbReference>
<organism evidence="4 5">
    <name type="scientific">Saccoglossus kowalevskii</name>
    <name type="common">Acorn worm</name>
    <dbReference type="NCBI Taxonomy" id="10224"/>
    <lineage>
        <taxon>Eukaryota</taxon>
        <taxon>Metazoa</taxon>
        <taxon>Hemichordata</taxon>
        <taxon>Enteropneusta</taxon>
        <taxon>Harrimaniidae</taxon>
        <taxon>Saccoglossus</taxon>
    </lineage>
</organism>
<dbReference type="Gene3D" id="1.10.340.70">
    <property type="match status" value="1"/>
</dbReference>
<feature type="compositionally biased region" description="Low complexity" evidence="1">
    <location>
        <begin position="432"/>
        <end position="450"/>
    </location>
</feature>
<feature type="compositionally biased region" description="Polar residues" evidence="1">
    <location>
        <begin position="1"/>
        <end position="16"/>
    </location>
</feature>
<dbReference type="InterPro" id="IPR005312">
    <property type="entry name" value="DUF1759"/>
</dbReference>
<dbReference type="InterPro" id="IPR008737">
    <property type="entry name" value="DUF1758"/>
</dbReference>
<sequence length="1579" mass="178659">MADKQNPSQVSATSLSKLKRSRNGHRSQMTKLLNKAEAVIASFELESTDKFVAIETLTSNQELIQERYDILKSIDERILELVEEDDIESTIEDSSDYLNDVYASKFKIQRLIERKRREPTNPSSHGTEETTPPTVSTPPTVTPSTSGDNTAQAMYLTAPKTISLPKLQLPTFNGNILQWVSFYDAFKSAVHSDSNLGDVQKFQYLRAQLTGEAARAIEGLQLTDSNYRHAIQILVDRYGQNHKIIAAYMKSLWEMPKPTGDLNSLRNFYDSLESYIRGLQSLGKREDSYGDLLVPIMLEKLPGYVRKQIAREHGNCEWKLCELREAILKEIDALQAGYSLDEFDREPPTEPPVTAAFYAGTSTEPRKPRSCAFCKGEHSPNNCKIVVDRNKRMEVVKRDNLCFNCLGRHRVSACKSKFSCRTCQRKHHTALHSTQPTNSNSHTNSSKTPNAASHAVETHVQFAKADFEDIPRELPTGPVLLKTAVIPISADYEKVHANVLFDEGATRSFITTELASKLGIKSIRSEVIHLAAFGDKNSRARSLEVATLTLHTITGAKRDINALIVPEISTPMKNFVTPSIRNLPHLRALKLAQPVSSIDSFTVSLLIGADFYWDFVEDHVIRGPGPTAVSSKFGYLLSGPIRQGISSETNATTLHVMTHVYEEESKLQSYWDLETIGIKDDSSKSDINVDNFEIFRDTHLREENGKYIARLPWKRDHPPLPTNYDITEKRTRAMVRKLTPELLQTYDKIINDQKSRNFIEEVKDDDNTRGHYLPHHSVKKDSITTPIRVVYDCSCKSRDSPSLNDCLETGPSLLNDLTSILLRFRVNRFALTSDIEKAFLQVGLENDDREFTKFMWLTDPSDPESPFTIYRFKVILFGAVSSPFILNAVVKTHLENNLDSSTANDLRENIYVDNIVTGTDNTIGASAYYNDATQLMNSCGFNLRSWASNCDELRSLARKNNALDSNSTVNVLGIRWLTESDQLTYTKKVGSPQPVSLTTKREVVRTTAVLYDPLGYLSPVHIKAKLFVQDLWKRKLAWDDPVDENIHKQWIDIAEDLNEIRNTKIKRQYFNADGTINSHIHDNKNVELHVFADASSKAYGAVAYLRRYDNQTSLVMSKTRVAPMKELTIPRLELMAALIASRLMKFVFNALKDKLNITSCTLWSDSQIVLHWIGSNKKLPTFVANRVKEINQFPCNFKYCPTTDNPADMISRGISAQKLENCDLWWNGPPWLSQGDWPICDLYDSAVHHISTADTSEGQLEHTPQSDIPTETGIQHVVDATRYSSLNKLLRVTALVLRFISNTRHRNQTLKSGYLTAEEIQRAEHVWIKDIQQAAFYETIKSLQHQQTKNGSLVKQLKLFVDECGLLRCGGRLHNAPLRTDTKFPILLPNNHRYTDLLILNAHASVLHAGVQSTVTHIRQRYWIAKIRRVVGRLLHSCITCRKVSGKPYQTPLQAPLQSCRVNITSPFTVTGVDFTGALHVKSPETAKETKSYVCLFTCAVTRAVHLELMPNLSTQSFLLAFRRFVARRSLPGKLISDNASTYLSAANELNQLFDSPDVKQYLANKRIHWHFIPKRAPW</sequence>
<feature type="region of interest" description="Disordered" evidence="1">
    <location>
        <begin position="1"/>
        <end position="26"/>
    </location>
</feature>
<feature type="region of interest" description="Disordered" evidence="1">
    <location>
        <begin position="113"/>
        <end position="147"/>
    </location>
</feature>
<evidence type="ECO:0000313" key="4">
    <source>
        <dbReference type="Proteomes" id="UP000694865"/>
    </source>
</evidence>
<evidence type="ECO:0000256" key="1">
    <source>
        <dbReference type="SAM" id="MobiDB-lite"/>
    </source>
</evidence>
<feature type="domain" description="Integrase zinc-binding" evidence="3">
    <location>
        <begin position="1392"/>
        <end position="1444"/>
    </location>
</feature>
<evidence type="ECO:0000259" key="3">
    <source>
        <dbReference type="Pfam" id="PF17921"/>
    </source>
</evidence>
<dbReference type="Gene3D" id="3.30.70.270">
    <property type="match status" value="1"/>
</dbReference>
<gene>
    <name evidence="5" type="primary">LOC100369367</name>
</gene>
<proteinExistence type="predicted"/>
<dbReference type="Gene3D" id="3.10.10.10">
    <property type="entry name" value="HIV Type 1 Reverse Transcriptase, subunit A, domain 1"/>
    <property type="match status" value="1"/>
</dbReference>
<dbReference type="Pfam" id="PF05585">
    <property type="entry name" value="DUF1758"/>
    <property type="match status" value="1"/>
</dbReference>
<feature type="region of interest" description="Disordered" evidence="1">
    <location>
        <begin position="429"/>
        <end position="455"/>
    </location>
</feature>
<evidence type="ECO:0000313" key="5">
    <source>
        <dbReference type="RefSeq" id="XP_006815925.1"/>
    </source>
</evidence>
<dbReference type="SUPFAM" id="SSF56672">
    <property type="entry name" value="DNA/RNA polymerases"/>
    <property type="match status" value="1"/>
</dbReference>
<dbReference type="InterPro" id="IPR043502">
    <property type="entry name" value="DNA/RNA_pol_sf"/>
</dbReference>
<keyword evidence="4" id="KW-1185">Reference proteome</keyword>
<name>A0ABM0M7D4_SACKO</name>
<dbReference type="InterPro" id="IPR041588">
    <property type="entry name" value="Integrase_H2C2"/>
</dbReference>
<protein>
    <submittedName>
        <fullName evidence="5">Uncharacterized protein LOC100369367</fullName>
    </submittedName>
</protein>
<dbReference type="GeneID" id="100369367"/>
<dbReference type="Gene3D" id="3.30.420.10">
    <property type="entry name" value="Ribonuclease H-like superfamily/Ribonuclease H"/>
    <property type="match status" value="1"/>
</dbReference>
<accession>A0ABM0M7D4</accession>
<dbReference type="Pfam" id="PF03564">
    <property type="entry name" value="DUF1759"/>
    <property type="match status" value="1"/>
</dbReference>
<dbReference type="RefSeq" id="XP_006815925.1">
    <property type="nucleotide sequence ID" value="XM_006815862.1"/>
</dbReference>
<dbReference type="Pfam" id="PF05380">
    <property type="entry name" value="Peptidase_A17"/>
    <property type="match status" value="1"/>
</dbReference>